<evidence type="ECO:0000256" key="4">
    <source>
        <dbReference type="ARBA" id="ARBA00023163"/>
    </source>
</evidence>
<dbReference type="Proteomes" id="UP000298615">
    <property type="component" value="Chromosome"/>
</dbReference>
<organism evidence="5 6">
    <name type="scientific">Vagococcus zengguangii</name>
    <dbReference type="NCBI Taxonomy" id="2571750"/>
    <lineage>
        <taxon>Bacteria</taxon>
        <taxon>Bacillati</taxon>
        <taxon>Bacillota</taxon>
        <taxon>Bacilli</taxon>
        <taxon>Lactobacillales</taxon>
        <taxon>Enterococcaceae</taxon>
        <taxon>Vagococcus</taxon>
    </lineage>
</organism>
<name>A0A4D7CVG6_9ENTE</name>
<evidence type="ECO:0000313" key="6">
    <source>
        <dbReference type="Proteomes" id="UP000298615"/>
    </source>
</evidence>
<evidence type="ECO:0000256" key="1">
    <source>
        <dbReference type="ARBA" id="ARBA00011046"/>
    </source>
</evidence>
<gene>
    <name evidence="5" type="ORF">FA707_04520</name>
</gene>
<keyword evidence="4" id="KW-0804">Transcription</keyword>
<dbReference type="InterPro" id="IPR036390">
    <property type="entry name" value="WH_DNA-bd_sf"/>
</dbReference>
<accession>A0A4D7CVG6</accession>
<dbReference type="Gene3D" id="1.10.10.10">
    <property type="entry name" value="Winged helix-like DNA-binding domain superfamily/Winged helix DNA-binding domain"/>
    <property type="match status" value="1"/>
</dbReference>
<dbReference type="NCBIfam" id="TIGR02698">
    <property type="entry name" value="CopY_TcrY"/>
    <property type="match status" value="1"/>
</dbReference>
<dbReference type="EMBL" id="CP039712">
    <property type="protein sequence ID" value="QCI86271.1"/>
    <property type="molecule type" value="Genomic_DNA"/>
</dbReference>
<sequence>MDISEAEWEIMRVIWANGHSTSSDILTILSKKTSWKASTIKTLLSRLVQKDYLVTSKVGNKFVYRATVSENVALNHKMQHIVKQVCAKKRGQILGDLLAESKLTQHDIHALQQLLMTKLEAAPTEIACDCIPGQCTCHL</sequence>
<dbReference type="KEGG" id="vao:FA707_04520"/>
<dbReference type="InterPro" id="IPR036388">
    <property type="entry name" value="WH-like_DNA-bd_sf"/>
</dbReference>
<keyword evidence="6" id="KW-1185">Reference proteome</keyword>
<evidence type="ECO:0000256" key="2">
    <source>
        <dbReference type="ARBA" id="ARBA00023015"/>
    </source>
</evidence>
<protein>
    <submittedName>
        <fullName evidence="5">CopY/TcrY family copper transport repressor</fullName>
    </submittedName>
</protein>
<evidence type="ECO:0000256" key="3">
    <source>
        <dbReference type="ARBA" id="ARBA00023125"/>
    </source>
</evidence>
<keyword evidence="2" id="KW-0805">Transcription regulation</keyword>
<dbReference type="GO" id="GO:0045892">
    <property type="term" value="P:negative regulation of DNA-templated transcription"/>
    <property type="evidence" value="ECO:0007669"/>
    <property type="project" value="InterPro"/>
</dbReference>
<proteinExistence type="inferred from homology"/>
<dbReference type="RefSeq" id="WP_136953105.1">
    <property type="nucleotide sequence ID" value="NZ_CP039712.1"/>
</dbReference>
<dbReference type="PIRSF" id="PIRSF019455">
    <property type="entry name" value="CopR_AtkY"/>
    <property type="match status" value="1"/>
</dbReference>
<keyword evidence="3" id="KW-0238">DNA-binding</keyword>
<dbReference type="AlphaFoldDB" id="A0A4D7CVG6"/>
<reference evidence="5 6" key="1">
    <citation type="submission" date="2019-04" db="EMBL/GenBank/DDBJ databases">
        <title>Vagococcus sp. nov., isolated from faeces of yaks (Bos grunniens).</title>
        <authorList>
            <person name="Ge Y."/>
        </authorList>
    </citation>
    <scope>NUCLEOTIDE SEQUENCE [LARGE SCALE GENOMIC DNA]</scope>
    <source>
        <strain evidence="5 6">MN-17</strain>
    </source>
</reference>
<dbReference type="InterPro" id="IPR005650">
    <property type="entry name" value="BlaI_family"/>
</dbReference>
<evidence type="ECO:0000313" key="5">
    <source>
        <dbReference type="EMBL" id="QCI86271.1"/>
    </source>
</evidence>
<comment type="similarity">
    <text evidence="1">Belongs to the BlaI transcriptional regulatory family.</text>
</comment>
<dbReference type="Pfam" id="PF03965">
    <property type="entry name" value="Penicillinase_R"/>
    <property type="match status" value="1"/>
</dbReference>
<dbReference type="GO" id="GO:0003677">
    <property type="term" value="F:DNA binding"/>
    <property type="evidence" value="ECO:0007669"/>
    <property type="project" value="UniProtKB-KW"/>
</dbReference>
<dbReference type="InterPro" id="IPR014071">
    <property type="entry name" value="Cu_transp_CopY/TcrY"/>
</dbReference>
<dbReference type="SUPFAM" id="SSF46785">
    <property type="entry name" value="Winged helix' DNA-binding domain"/>
    <property type="match status" value="1"/>
</dbReference>